<feature type="domain" description="Glycosyl transferase family 1" evidence="1">
    <location>
        <begin position="194"/>
        <end position="344"/>
    </location>
</feature>
<proteinExistence type="predicted"/>
<protein>
    <submittedName>
        <fullName evidence="3">Glycosyltransferase involved in cell wall bisynthesis</fullName>
    </submittedName>
</protein>
<dbReference type="SUPFAM" id="SSF53756">
    <property type="entry name" value="UDP-Glycosyltransferase/glycogen phosphorylase"/>
    <property type="match status" value="1"/>
</dbReference>
<dbReference type="EMBL" id="OAOQ01000008">
    <property type="protein sequence ID" value="SNX71105.1"/>
    <property type="molecule type" value="Genomic_DNA"/>
</dbReference>
<dbReference type="InterPro" id="IPR028098">
    <property type="entry name" value="Glyco_trans_4-like_N"/>
</dbReference>
<accession>A0A285CUM2</accession>
<gene>
    <name evidence="3" type="ORF">SAMN05878503_10858</name>
</gene>
<dbReference type="Gene3D" id="3.40.50.2000">
    <property type="entry name" value="Glycogen Phosphorylase B"/>
    <property type="match status" value="2"/>
</dbReference>
<dbReference type="AlphaFoldDB" id="A0A285CUM2"/>
<dbReference type="InterPro" id="IPR001296">
    <property type="entry name" value="Glyco_trans_1"/>
</dbReference>
<sequence>MMHGILPMPEKVAFFLPHFGHGGAEGVVLRLLDGMDRTRHTPVLVLQRRQGELLARVPGDVPVLALRHPRPPRCIPELARLYADEGVALAVTMTNAASLYSIPAARLAGTAPATLVTEHTPPSSFLPEAKLARLRRMAIRLTFPHATLIGGPIGEIGADLADMLGAAAPEFVLLPNPVVDHVGPMRPVPDLARHVVSVGRLAPEKRFDLLIDAFAALHRDLPDARLTLHGEGSERAALEAQIVRLGLGDAVRLAGYASDMDKVHRTADLFVCTSRREGLGNAIIEAMARGIPVVSVDCPFGPRRLLRDGRAGRLVQDASASAIAEAMKTTLGSQDLRRRYVDAAFDVARDYEAKAAVAVYQATFDRAIAERRRAR</sequence>
<dbReference type="PANTHER" id="PTHR12526">
    <property type="entry name" value="GLYCOSYLTRANSFERASE"/>
    <property type="match status" value="1"/>
</dbReference>
<dbReference type="GO" id="GO:0016757">
    <property type="term" value="F:glycosyltransferase activity"/>
    <property type="evidence" value="ECO:0007669"/>
    <property type="project" value="InterPro"/>
</dbReference>
<keyword evidence="4" id="KW-1185">Reference proteome</keyword>
<evidence type="ECO:0000259" key="2">
    <source>
        <dbReference type="Pfam" id="PF13439"/>
    </source>
</evidence>
<evidence type="ECO:0000313" key="3">
    <source>
        <dbReference type="EMBL" id="SNX71105.1"/>
    </source>
</evidence>
<dbReference type="CDD" id="cd03811">
    <property type="entry name" value="GT4_GT28_WabH-like"/>
    <property type="match status" value="1"/>
</dbReference>
<name>A0A285CUM2_9RHOB</name>
<keyword evidence="3" id="KW-0808">Transferase</keyword>
<dbReference type="OrthoDB" id="9790710at2"/>
<evidence type="ECO:0000313" key="4">
    <source>
        <dbReference type="Proteomes" id="UP000219467"/>
    </source>
</evidence>
<feature type="domain" description="Glycosyltransferase subfamily 4-like N-terminal" evidence="2">
    <location>
        <begin position="22"/>
        <end position="178"/>
    </location>
</feature>
<organism evidence="3 4">
    <name type="scientific">Cereibacter ovatus</name>
    <dbReference type="NCBI Taxonomy" id="439529"/>
    <lineage>
        <taxon>Bacteria</taxon>
        <taxon>Pseudomonadati</taxon>
        <taxon>Pseudomonadota</taxon>
        <taxon>Alphaproteobacteria</taxon>
        <taxon>Rhodobacterales</taxon>
        <taxon>Paracoccaceae</taxon>
        <taxon>Cereibacter</taxon>
    </lineage>
</organism>
<dbReference type="Pfam" id="PF00534">
    <property type="entry name" value="Glycos_transf_1"/>
    <property type="match status" value="1"/>
</dbReference>
<dbReference type="Proteomes" id="UP000219467">
    <property type="component" value="Unassembled WGS sequence"/>
</dbReference>
<reference evidence="4" key="1">
    <citation type="submission" date="2017-08" db="EMBL/GenBank/DDBJ databases">
        <authorList>
            <person name="Varghese N."/>
            <person name="Submissions S."/>
        </authorList>
    </citation>
    <scope>NUCLEOTIDE SEQUENCE [LARGE SCALE GENOMIC DNA]</scope>
    <source>
        <strain evidence="4">JA234</strain>
    </source>
</reference>
<dbReference type="Pfam" id="PF13439">
    <property type="entry name" value="Glyco_transf_4"/>
    <property type="match status" value="1"/>
</dbReference>
<evidence type="ECO:0000259" key="1">
    <source>
        <dbReference type="Pfam" id="PF00534"/>
    </source>
</evidence>